<dbReference type="Gene3D" id="3.10.105.10">
    <property type="entry name" value="Dipeptide-binding Protein, Domain 3"/>
    <property type="match status" value="1"/>
</dbReference>
<dbReference type="PANTHER" id="PTHR30290">
    <property type="entry name" value="PERIPLASMIC BINDING COMPONENT OF ABC TRANSPORTER"/>
    <property type="match status" value="1"/>
</dbReference>
<accession>A0ABT9GVC8</accession>
<dbReference type="InterPro" id="IPR000914">
    <property type="entry name" value="SBP_5_dom"/>
</dbReference>
<comment type="caution">
    <text evidence="4">The sequence shown here is derived from an EMBL/GenBank/DDBJ whole genome shotgun (WGS) entry which is preliminary data.</text>
</comment>
<protein>
    <submittedName>
        <fullName evidence="4">ABC transporter substrate-binding protein</fullName>
    </submittedName>
</protein>
<evidence type="ECO:0000313" key="5">
    <source>
        <dbReference type="Proteomes" id="UP001231616"/>
    </source>
</evidence>
<name>A0ABT9GVC8_9GAMM</name>
<keyword evidence="2" id="KW-0732">Signal</keyword>
<gene>
    <name evidence="4" type="ORF">Q3O60_02265</name>
</gene>
<dbReference type="SUPFAM" id="SSF53850">
    <property type="entry name" value="Periplasmic binding protein-like II"/>
    <property type="match status" value="1"/>
</dbReference>
<dbReference type="Pfam" id="PF00496">
    <property type="entry name" value="SBP_bac_5"/>
    <property type="match status" value="1"/>
</dbReference>
<dbReference type="PANTHER" id="PTHR30290:SF38">
    <property type="entry name" value="D,D-DIPEPTIDE-BINDING PERIPLASMIC PROTEIN DDPA-RELATED"/>
    <property type="match status" value="1"/>
</dbReference>
<organism evidence="4 5">
    <name type="scientific">Alkalimonas collagenimarina</name>
    <dbReference type="NCBI Taxonomy" id="400390"/>
    <lineage>
        <taxon>Bacteria</taxon>
        <taxon>Pseudomonadati</taxon>
        <taxon>Pseudomonadota</taxon>
        <taxon>Gammaproteobacteria</taxon>
        <taxon>Alkalimonas</taxon>
    </lineage>
</organism>
<proteinExistence type="inferred from homology"/>
<evidence type="ECO:0000259" key="3">
    <source>
        <dbReference type="Pfam" id="PF00496"/>
    </source>
</evidence>
<dbReference type="Gene3D" id="3.90.76.10">
    <property type="entry name" value="Dipeptide-binding Protein, Domain 1"/>
    <property type="match status" value="1"/>
</dbReference>
<dbReference type="PIRSF" id="PIRSF002741">
    <property type="entry name" value="MppA"/>
    <property type="match status" value="1"/>
</dbReference>
<feature type="domain" description="Solute-binding protein family 5" evidence="3">
    <location>
        <begin position="62"/>
        <end position="441"/>
    </location>
</feature>
<dbReference type="InterPro" id="IPR039424">
    <property type="entry name" value="SBP_5"/>
</dbReference>
<evidence type="ECO:0000256" key="2">
    <source>
        <dbReference type="ARBA" id="ARBA00022729"/>
    </source>
</evidence>
<sequence length="524" mass="59875">MILLSACQPDMPAEVRSGLVYCLEGSPESLNPQLVTSGTTIDATSRQLFDRLVDIDPEDGRFIPALATHWEIRSDGLSYTFFLRPDVQFHHTDYFEPSRPLNSTDVRFSFERVMNSEHPFHAVSGGEYPYFQTVEWHQRVARITTPTPDQVVFYLRQRDSSFLSNVATDFAVVHSAEYADQLLKQQQPQRIDSHPIGTGPFKFREYRKDVFLRYYRHAEYWGQASSLEQLVFDIEPNNAKRMAKLLTHECDITAYPRIAELELISKRDDVKVQEQTSMNVGFWAFNTQKPPFDQAKVRRALSMAINRDAILQAVYYNHAHTAHSLLPPTSWGFNPAVMSVPYDPTAARELLAEAGYPFGFSMDIWAMPVQRLYNPNATRMAEMIQADLAQIGVRVSIVTLEWNAFRRQLRQGEHDSVLLGWNADNTDPDNFFRPLLSCSGIDSGTNRAHWCDPAFDAILAQALLTDDQSIRRHYYWAAQHYLSEHIPLFPIAHSKRFQALNHQISGVSINPYGGISLADARKEP</sequence>
<comment type="similarity">
    <text evidence="1">Belongs to the bacterial solute-binding protein 5 family.</text>
</comment>
<dbReference type="CDD" id="cd08493">
    <property type="entry name" value="PBP2_DppA_like"/>
    <property type="match status" value="1"/>
</dbReference>
<dbReference type="EMBL" id="JAUZVZ010000002">
    <property type="protein sequence ID" value="MDP4535008.1"/>
    <property type="molecule type" value="Genomic_DNA"/>
</dbReference>
<dbReference type="InterPro" id="IPR030678">
    <property type="entry name" value="Peptide/Ni-bd"/>
</dbReference>
<dbReference type="Proteomes" id="UP001231616">
    <property type="component" value="Unassembled WGS sequence"/>
</dbReference>
<keyword evidence="5" id="KW-1185">Reference proteome</keyword>
<dbReference type="Gene3D" id="3.40.190.10">
    <property type="entry name" value="Periplasmic binding protein-like II"/>
    <property type="match status" value="1"/>
</dbReference>
<evidence type="ECO:0000256" key="1">
    <source>
        <dbReference type="ARBA" id="ARBA00005695"/>
    </source>
</evidence>
<evidence type="ECO:0000313" key="4">
    <source>
        <dbReference type="EMBL" id="MDP4535008.1"/>
    </source>
</evidence>
<reference evidence="4 5" key="1">
    <citation type="submission" date="2023-08" db="EMBL/GenBank/DDBJ databases">
        <authorList>
            <person name="Joshi A."/>
            <person name="Thite S."/>
        </authorList>
    </citation>
    <scope>NUCLEOTIDE SEQUENCE [LARGE SCALE GENOMIC DNA]</scope>
    <source>
        <strain evidence="4 5">AC40</strain>
    </source>
</reference>